<dbReference type="Gene3D" id="1.10.10.10">
    <property type="entry name" value="Winged helix-like DNA-binding domain superfamily/Winged helix DNA-binding domain"/>
    <property type="match status" value="1"/>
</dbReference>
<dbReference type="PANTHER" id="PTHR43133">
    <property type="entry name" value="RNA POLYMERASE ECF-TYPE SIGMA FACTO"/>
    <property type="match status" value="1"/>
</dbReference>
<evidence type="ECO:0000256" key="3">
    <source>
        <dbReference type="ARBA" id="ARBA00023082"/>
    </source>
</evidence>
<dbReference type="CDD" id="cd06171">
    <property type="entry name" value="Sigma70_r4"/>
    <property type="match status" value="1"/>
</dbReference>
<evidence type="ECO:0000259" key="7">
    <source>
        <dbReference type="Pfam" id="PF08281"/>
    </source>
</evidence>
<dbReference type="EMBL" id="CP043661">
    <property type="protein sequence ID" value="QNE18242.1"/>
    <property type="molecule type" value="Genomic_DNA"/>
</dbReference>
<feature type="region of interest" description="Disordered" evidence="5">
    <location>
        <begin position="1"/>
        <end position="30"/>
    </location>
</feature>
<evidence type="ECO:0000313" key="8">
    <source>
        <dbReference type="EMBL" id="QNE18242.1"/>
    </source>
</evidence>
<keyword evidence="4" id="KW-0804">Transcription</keyword>
<keyword evidence="9" id="KW-1185">Reference proteome</keyword>
<dbReference type="SUPFAM" id="SSF88946">
    <property type="entry name" value="Sigma2 domain of RNA polymerase sigma factors"/>
    <property type="match status" value="1"/>
</dbReference>
<proteinExistence type="inferred from homology"/>
<dbReference type="InterPro" id="IPR036388">
    <property type="entry name" value="WH-like_DNA-bd_sf"/>
</dbReference>
<keyword evidence="3" id="KW-0731">Sigma factor</keyword>
<comment type="similarity">
    <text evidence="1">Belongs to the sigma-70 factor family. ECF subfamily.</text>
</comment>
<feature type="compositionally biased region" description="Gly residues" evidence="5">
    <location>
        <begin position="1"/>
        <end position="10"/>
    </location>
</feature>
<gene>
    <name evidence="8" type="ORF">F1D05_10465</name>
</gene>
<reference evidence="9" key="1">
    <citation type="submission" date="2019-09" db="EMBL/GenBank/DDBJ databases">
        <title>Antimicrobial potential of Antarctic Bacteria.</title>
        <authorList>
            <person name="Benaud N."/>
            <person name="Edwards R.J."/>
            <person name="Ferrari B.C."/>
        </authorList>
    </citation>
    <scope>NUCLEOTIDE SEQUENCE [LARGE SCALE GENOMIC DNA]</scope>
    <source>
        <strain evidence="9">SPB151</strain>
    </source>
</reference>
<evidence type="ECO:0000256" key="2">
    <source>
        <dbReference type="ARBA" id="ARBA00023015"/>
    </source>
</evidence>
<keyword evidence="2" id="KW-0805">Transcription regulation</keyword>
<dbReference type="AlphaFoldDB" id="A0A7G6WW77"/>
<evidence type="ECO:0000256" key="5">
    <source>
        <dbReference type="SAM" id="MobiDB-lite"/>
    </source>
</evidence>
<sequence length="215" mass="23674">MRRSGKGAGRLAGSPRVTSEVASSSASRQDVFRTHVEPEIEVLLRVGQTLTGSWADGEDLVQETLIRAWTAIDRFDGAHPRAWLLTILRNAHLNSLRRQRPDLTDDTASFDRARPAFGATAPPGPEQTVIDRALDEDLERAVARLDEKFRTVLLLIDVDLLTYTEAAELLGIPVGTVMSRLSRARDRVRLQLRATGALPTTATTGRTGSLAQRKR</sequence>
<feature type="region of interest" description="Disordered" evidence="5">
    <location>
        <begin position="195"/>
        <end position="215"/>
    </location>
</feature>
<dbReference type="InterPro" id="IPR013324">
    <property type="entry name" value="RNA_pol_sigma_r3/r4-like"/>
</dbReference>
<evidence type="ECO:0000256" key="1">
    <source>
        <dbReference type="ARBA" id="ARBA00010641"/>
    </source>
</evidence>
<reference evidence="8 9" key="2">
    <citation type="journal article" date="2020" name="Microbiol. Resour. Announc.">
        <title>Antarctic desert soil bacteria exhibit high novel natural product potential, evaluated through long-read genome sequencing and comparative genomics.</title>
        <authorList>
            <person name="Benaud N."/>
            <person name="Edwards R.J."/>
            <person name="Amos T.G."/>
            <person name="D'Agostino P.M."/>
            <person name="Gutierrez-Chavez C."/>
            <person name="Montgomery K."/>
            <person name="Nicetic I."/>
            <person name="Ferrari B.C."/>
        </authorList>
    </citation>
    <scope>NUCLEOTIDE SEQUENCE [LARGE SCALE GENOMIC DNA]</scope>
    <source>
        <strain evidence="8 9">SPB151</strain>
    </source>
</reference>
<accession>A0A7G6WW77</accession>
<feature type="domain" description="RNA polymerase sigma-70 region 2" evidence="6">
    <location>
        <begin position="43"/>
        <end position="100"/>
    </location>
</feature>
<dbReference type="SUPFAM" id="SSF88659">
    <property type="entry name" value="Sigma3 and sigma4 domains of RNA polymerase sigma factors"/>
    <property type="match status" value="1"/>
</dbReference>
<dbReference type="InterPro" id="IPR014284">
    <property type="entry name" value="RNA_pol_sigma-70_dom"/>
</dbReference>
<dbReference type="Pfam" id="PF08281">
    <property type="entry name" value="Sigma70_r4_2"/>
    <property type="match status" value="1"/>
</dbReference>
<dbReference type="NCBIfam" id="TIGR02937">
    <property type="entry name" value="sigma70-ECF"/>
    <property type="match status" value="1"/>
</dbReference>
<evidence type="ECO:0000256" key="4">
    <source>
        <dbReference type="ARBA" id="ARBA00023163"/>
    </source>
</evidence>
<dbReference type="Proteomes" id="UP000515563">
    <property type="component" value="Chromosome"/>
</dbReference>
<dbReference type="InterPro" id="IPR039425">
    <property type="entry name" value="RNA_pol_sigma-70-like"/>
</dbReference>
<organism evidence="8 9">
    <name type="scientific">Kribbella qitaiheensis</name>
    <dbReference type="NCBI Taxonomy" id="1544730"/>
    <lineage>
        <taxon>Bacteria</taxon>
        <taxon>Bacillati</taxon>
        <taxon>Actinomycetota</taxon>
        <taxon>Actinomycetes</taxon>
        <taxon>Propionibacteriales</taxon>
        <taxon>Kribbellaceae</taxon>
        <taxon>Kribbella</taxon>
    </lineage>
</organism>
<dbReference type="PANTHER" id="PTHR43133:SF25">
    <property type="entry name" value="RNA POLYMERASE SIGMA FACTOR RFAY-RELATED"/>
    <property type="match status" value="1"/>
</dbReference>
<dbReference type="KEGG" id="kqi:F1D05_10465"/>
<feature type="domain" description="RNA polymerase sigma factor 70 region 4 type 2" evidence="7">
    <location>
        <begin position="136"/>
        <end position="187"/>
    </location>
</feature>
<evidence type="ECO:0000313" key="9">
    <source>
        <dbReference type="Proteomes" id="UP000515563"/>
    </source>
</evidence>
<protein>
    <submittedName>
        <fullName evidence="8">Sigma-70 family RNA polymerase sigma factor</fullName>
    </submittedName>
</protein>
<dbReference type="GO" id="GO:0003677">
    <property type="term" value="F:DNA binding"/>
    <property type="evidence" value="ECO:0007669"/>
    <property type="project" value="InterPro"/>
</dbReference>
<dbReference type="InterPro" id="IPR013249">
    <property type="entry name" value="RNA_pol_sigma70_r4_t2"/>
</dbReference>
<dbReference type="Gene3D" id="1.10.1740.10">
    <property type="match status" value="1"/>
</dbReference>
<dbReference type="GO" id="GO:0016987">
    <property type="term" value="F:sigma factor activity"/>
    <property type="evidence" value="ECO:0007669"/>
    <property type="project" value="UniProtKB-KW"/>
</dbReference>
<dbReference type="InterPro" id="IPR007627">
    <property type="entry name" value="RNA_pol_sigma70_r2"/>
</dbReference>
<dbReference type="GO" id="GO:0006352">
    <property type="term" value="P:DNA-templated transcription initiation"/>
    <property type="evidence" value="ECO:0007669"/>
    <property type="project" value="InterPro"/>
</dbReference>
<name>A0A7G6WW77_9ACTN</name>
<feature type="compositionally biased region" description="Polar residues" evidence="5">
    <location>
        <begin position="16"/>
        <end position="28"/>
    </location>
</feature>
<dbReference type="InterPro" id="IPR013325">
    <property type="entry name" value="RNA_pol_sigma_r2"/>
</dbReference>
<dbReference type="Pfam" id="PF04542">
    <property type="entry name" value="Sigma70_r2"/>
    <property type="match status" value="1"/>
</dbReference>
<evidence type="ECO:0000259" key="6">
    <source>
        <dbReference type="Pfam" id="PF04542"/>
    </source>
</evidence>